<gene>
    <name evidence="2" type="ORF">C2E21_5653</name>
</gene>
<dbReference type="SUPFAM" id="SSF48371">
    <property type="entry name" value="ARM repeat"/>
    <property type="match status" value="1"/>
</dbReference>
<dbReference type="AlphaFoldDB" id="A0A2P6TN80"/>
<dbReference type="PANTHER" id="PTHR23315">
    <property type="entry name" value="U BOX DOMAIN-CONTAINING"/>
    <property type="match status" value="1"/>
</dbReference>
<accession>A0A2P6TN80</accession>
<comment type="caution">
    <text evidence="2">The sequence shown here is derived from an EMBL/GenBank/DDBJ whole genome shotgun (WGS) entry which is preliminary data.</text>
</comment>
<sequence>MRLPPDVQQVPELVRQLGSCRRKTRVTAVQAARSLYNILHGCGEPAHAAFLEAGGIQAALRFLSSACSIGKNDVALLLGFACEEDEQMSDALAAAGGIAALVQLIGEAGPAGDSKLRHAAILALNDAAGHSSAARVAMVAAGSLPLLMAVLRERQDVIPTAELLYSLARSEAEVVVSSGAVETLVWVLEQHCGGQVSVLGALDALTQPSRPWAHEGVAAAVAAGAIPALVQRLSGGSAATKSQAKLTAQQLAANTLTHVVWQQPQLAAEITAAGAVPLLEQLQLSTTWSEREWAETALSALSEAAAGRAGGADAAAGGRPSRKARRRRVCAAPGCGSRQGLKRCIGCSKACYCGPACQQLKTEALDCNTASRVLAAPSQPPTMAEGGREVVPVQEPRYLLRSEHPQVAVTWSTSILSDRPKPDALKLRKRVTAWPLEFTFKADYHTATRELTYGMMCRDALIKGDITLNMPRQQVDYCKRLPLTGGAVLAVAASCRLEEQKLKPDLRVTVEFGTHSSRGDASAVYVAGAGGTSSFDLQQRFKIAKGLALEVCGNVQLPSPAARYSPESGQLVLGEGAFRLHVAEVNAVVHI</sequence>
<dbReference type="PANTHER" id="PTHR23315:SF7">
    <property type="entry name" value="U-BOX DOMAIN-CONTAINING PROTEIN 4"/>
    <property type="match status" value="1"/>
</dbReference>
<dbReference type="InterPro" id="IPR011989">
    <property type="entry name" value="ARM-like"/>
</dbReference>
<dbReference type="EMBL" id="LHPG02000010">
    <property type="protein sequence ID" value="PRW50783.1"/>
    <property type="molecule type" value="Genomic_DNA"/>
</dbReference>
<proteinExistence type="predicted"/>
<name>A0A2P6TN80_CHLSO</name>
<dbReference type="Proteomes" id="UP000239899">
    <property type="component" value="Unassembled WGS sequence"/>
</dbReference>
<keyword evidence="3" id="KW-1185">Reference proteome</keyword>
<keyword evidence="1" id="KW-0833">Ubl conjugation pathway</keyword>
<dbReference type="InterPro" id="IPR000225">
    <property type="entry name" value="Armadillo"/>
</dbReference>
<dbReference type="OrthoDB" id="509436at2759"/>
<dbReference type="Gene3D" id="1.25.10.10">
    <property type="entry name" value="Leucine-rich Repeat Variant"/>
    <property type="match status" value="2"/>
</dbReference>
<evidence type="ECO:0000256" key="1">
    <source>
        <dbReference type="ARBA" id="ARBA00022786"/>
    </source>
</evidence>
<protein>
    <submittedName>
        <fullName evidence="2">Uncharacterized protein</fullName>
    </submittedName>
</protein>
<dbReference type="InterPro" id="IPR016024">
    <property type="entry name" value="ARM-type_fold"/>
</dbReference>
<organism evidence="2 3">
    <name type="scientific">Chlorella sorokiniana</name>
    <name type="common">Freshwater green alga</name>
    <dbReference type="NCBI Taxonomy" id="3076"/>
    <lineage>
        <taxon>Eukaryota</taxon>
        <taxon>Viridiplantae</taxon>
        <taxon>Chlorophyta</taxon>
        <taxon>core chlorophytes</taxon>
        <taxon>Trebouxiophyceae</taxon>
        <taxon>Chlorellales</taxon>
        <taxon>Chlorellaceae</taxon>
        <taxon>Chlorella clade</taxon>
        <taxon>Chlorella</taxon>
    </lineage>
</organism>
<reference evidence="2 3" key="1">
    <citation type="journal article" date="2018" name="Plant J.">
        <title>Genome sequences of Chlorella sorokiniana UTEX 1602 and Micractinium conductrix SAG 241.80: implications to maltose excretion by a green alga.</title>
        <authorList>
            <person name="Arriola M.B."/>
            <person name="Velmurugan N."/>
            <person name="Zhang Y."/>
            <person name="Plunkett M.H."/>
            <person name="Hondzo H."/>
            <person name="Barney B.M."/>
        </authorList>
    </citation>
    <scope>NUCLEOTIDE SEQUENCE [LARGE SCALE GENOMIC DNA]</scope>
    <source>
        <strain evidence="3">UTEX 1602</strain>
    </source>
</reference>
<dbReference type="SMART" id="SM00185">
    <property type="entry name" value="ARM"/>
    <property type="match status" value="4"/>
</dbReference>
<evidence type="ECO:0000313" key="2">
    <source>
        <dbReference type="EMBL" id="PRW50783.1"/>
    </source>
</evidence>
<evidence type="ECO:0000313" key="3">
    <source>
        <dbReference type="Proteomes" id="UP000239899"/>
    </source>
</evidence>